<keyword evidence="1" id="KW-0812">Transmembrane</keyword>
<sequence length="384" mass="43460">MDPLTAVPAKDRLHSLDILRGFSLLGILLVNMKSFYAPALYETSLVSGSGSDRIVEQLISFFAQASFYPLFSFLFGAGTVIFYERALKKGHSFNVYYTRRLIGLLIIGLLHAFLIWHGDILANYALIGFLFLLFIKWNSRGLIKWGLFILLLPNVLISFALIAAYAVDPEMLSHYKSEEAVQQSADAYQTGSFFDITQQRVTDWLYVNNFENAFFLVISILPLFMLGAAAYKRGWFHKDLSSEWKRTALITGTAAVLLKGAPLYWEENLLTQHLQLSLGGPALTLFYVSVILLLLNNYSFKLGALKAAGRASLSNYLMQSVVCTFLFYSYGFGLYGNISAAEGVMIAAILYSVQLIVSYYWFRTFRFGPAEWLLRKWIYLFSRA</sequence>
<proteinExistence type="predicted"/>
<keyword evidence="1" id="KW-1133">Transmembrane helix</keyword>
<evidence type="ECO:0000259" key="2">
    <source>
        <dbReference type="Pfam" id="PF04235"/>
    </source>
</evidence>
<name>A0A084GJC1_METID</name>
<keyword evidence="4" id="KW-1185">Reference proteome</keyword>
<feature type="transmembrane region" description="Helical" evidence="1">
    <location>
        <begin position="120"/>
        <end position="138"/>
    </location>
</feature>
<organism evidence="3 4">
    <name type="scientific">Metabacillus indicus</name>
    <name type="common">Bacillus indicus</name>
    <dbReference type="NCBI Taxonomy" id="246786"/>
    <lineage>
        <taxon>Bacteria</taxon>
        <taxon>Bacillati</taxon>
        <taxon>Bacillota</taxon>
        <taxon>Bacilli</taxon>
        <taxon>Bacillales</taxon>
        <taxon>Bacillaceae</taxon>
        <taxon>Metabacillus</taxon>
    </lineage>
</organism>
<evidence type="ECO:0000313" key="4">
    <source>
        <dbReference type="Proteomes" id="UP000028549"/>
    </source>
</evidence>
<dbReference type="PANTHER" id="PTHR30590">
    <property type="entry name" value="INNER MEMBRANE PROTEIN"/>
    <property type="match status" value="1"/>
</dbReference>
<accession>A0A084GJC1</accession>
<feature type="transmembrane region" description="Helical" evidence="1">
    <location>
        <begin position="344"/>
        <end position="362"/>
    </location>
</feature>
<dbReference type="OrthoDB" id="9807744at2"/>
<gene>
    <name evidence="3" type="ORF">GS18_0221680</name>
</gene>
<feature type="transmembrane region" description="Helical" evidence="1">
    <location>
        <begin position="213"/>
        <end position="231"/>
    </location>
</feature>
<feature type="transmembrane region" description="Helical" evidence="1">
    <location>
        <begin position="61"/>
        <end position="83"/>
    </location>
</feature>
<dbReference type="PANTHER" id="PTHR30590:SF2">
    <property type="entry name" value="INNER MEMBRANE PROTEIN"/>
    <property type="match status" value="1"/>
</dbReference>
<reference evidence="3 4" key="1">
    <citation type="journal article" date="2005" name="Int. J. Syst. Evol. Microbiol.">
        <title>Bacillus cibi sp. nov., isolated from jeotgal, a traditional Korean fermented seafood.</title>
        <authorList>
            <person name="Yoon J.H."/>
            <person name="Lee C.H."/>
            <person name="Oh T.K."/>
        </authorList>
    </citation>
    <scope>NUCLEOTIDE SEQUENCE [LARGE SCALE GENOMIC DNA]</scope>
    <source>
        <strain evidence="3 4">DSM 16189</strain>
    </source>
</reference>
<feature type="transmembrane region" description="Helical" evidence="1">
    <location>
        <begin position="95"/>
        <end position="114"/>
    </location>
</feature>
<feature type="transmembrane region" description="Helical" evidence="1">
    <location>
        <begin position="277"/>
        <end position="295"/>
    </location>
</feature>
<feature type="transmembrane region" description="Helical" evidence="1">
    <location>
        <begin position="316"/>
        <end position="338"/>
    </location>
</feature>
<evidence type="ECO:0000313" key="3">
    <source>
        <dbReference type="EMBL" id="KEZ47433.1"/>
    </source>
</evidence>
<dbReference type="InterPro" id="IPR052529">
    <property type="entry name" value="Bact_Transport_Assoc"/>
</dbReference>
<dbReference type="AlphaFoldDB" id="A0A084GJC1"/>
<dbReference type="EMBL" id="JNVC02000024">
    <property type="protein sequence ID" value="KEZ47433.1"/>
    <property type="molecule type" value="Genomic_DNA"/>
</dbReference>
<evidence type="ECO:0000256" key="1">
    <source>
        <dbReference type="SAM" id="Phobius"/>
    </source>
</evidence>
<dbReference type="Proteomes" id="UP000028549">
    <property type="component" value="Unassembled WGS sequence"/>
</dbReference>
<feature type="transmembrane region" description="Helical" evidence="1">
    <location>
        <begin position="21"/>
        <end position="41"/>
    </location>
</feature>
<comment type="caution">
    <text evidence="3">The sequence shown here is derived from an EMBL/GenBank/DDBJ whole genome shotgun (WGS) entry which is preliminary data.</text>
</comment>
<dbReference type="InterPro" id="IPR007349">
    <property type="entry name" value="DUF418"/>
</dbReference>
<protein>
    <recommendedName>
        <fullName evidence="2">DUF418 domain-containing protein</fullName>
    </recommendedName>
</protein>
<dbReference type="RefSeq" id="WP_029567331.1">
    <property type="nucleotide sequence ID" value="NZ_JNVC02000024.1"/>
</dbReference>
<dbReference type="Pfam" id="PF04235">
    <property type="entry name" value="DUF418"/>
    <property type="match status" value="1"/>
</dbReference>
<feature type="domain" description="DUF418" evidence="2">
    <location>
        <begin position="230"/>
        <end position="380"/>
    </location>
</feature>
<keyword evidence="1" id="KW-0472">Membrane</keyword>
<feature type="transmembrane region" description="Helical" evidence="1">
    <location>
        <begin position="145"/>
        <end position="167"/>
    </location>
</feature>
<feature type="transmembrane region" description="Helical" evidence="1">
    <location>
        <begin position="247"/>
        <end position="265"/>
    </location>
</feature>